<feature type="domain" description="Mycothiol-dependent maleylpyruvate isomerase metal-binding" evidence="1">
    <location>
        <begin position="14"/>
        <end position="98"/>
    </location>
</feature>
<reference evidence="2 3" key="1">
    <citation type="journal article" date="2019" name="Int. J. Syst. Evol. Microbiol.">
        <title>The Global Catalogue of Microorganisms (GCM) 10K type strain sequencing project: providing services to taxonomists for standard genome sequencing and annotation.</title>
        <authorList>
            <consortium name="The Broad Institute Genomics Platform"/>
            <consortium name="The Broad Institute Genome Sequencing Center for Infectious Disease"/>
            <person name="Wu L."/>
            <person name="Ma J."/>
        </authorList>
    </citation>
    <scope>NUCLEOTIDE SEQUENCE [LARGE SCALE GENOMIC DNA]</scope>
    <source>
        <strain evidence="2 3">JCM 15592</strain>
    </source>
</reference>
<proteinExistence type="predicted"/>
<evidence type="ECO:0000313" key="3">
    <source>
        <dbReference type="Proteomes" id="UP001499938"/>
    </source>
</evidence>
<comment type="caution">
    <text evidence="2">The sequence shown here is derived from an EMBL/GenBank/DDBJ whole genome shotgun (WGS) entry which is preliminary data.</text>
</comment>
<evidence type="ECO:0000313" key="2">
    <source>
        <dbReference type="EMBL" id="GAA1785531.1"/>
    </source>
</evidence>
<dbReference type="InterPro" id="IPR034660">
    <property type="entry name" value="DinB/YfiT-like"/>
</dbReference>
<dbReference type="Gene3D" id="1.20.120.450">
    <property type="entry name" value="dinb family like domain"/>
    <property type="match status" value="1"/>
</dbReference>
<keyword evidence="2" id="KW-0413">Isomerase</keyword>
<dbReference type="Pfam" id="PF11716">
    <property type="entry name" value="MDMPI_N"/>
    <property type="match status" value="1"/>
</dbReference>
<dbReference type="EMBL" id="BAAAPO010000015">
    <property type="protein sequence ID" value="GAA1785531.1"/>
    <property type="molecule type" value="Genomic_DNA"/>
</dbReference>
<keyword evidence="3" id="KW-1185">Reference proteome</keyword>
<evidence type="ECO:0000259" key="1">
    <source>
        <dbReference type="Pfam" id="PF11716"/>
    </source>
</evidence>
<organism evidence="2 3">
    <name type="scientific">Nostocoides veronense</name>
    <dbReference type="NCBI Taxonomy" id="330836"/>
    <lineage>
        <taxon>Bacteria</taxon>
        <taxon>Bacillati</taxon>
        <taxon>Actinomycetota</taxon>
        <taxon>Actinomycetes</taxon>
        <taxon>Micrococcales</taxon>
        <taxon>Intrasporangiaceae</taxon>
        <taxon>Nostocoides</taxon>
    </lineage>
</organism>
<dbReference type="Proteomes" id="UP001499938">
    <property type="component" value="Unassembled WGS sequence"/>
</dbReference>
<dbReference type="NCBIfam" id="TIGR03083">
    <property type="entry name" value="maleylpyruvate isomerase family mycothiol-dependent enzyme"/>
    <property type="match status" value="1"/>
</dbReference>
<sequence length="220" mass="23651">MGERKREARVGHLVRDERADLLELLDQLTARQWAADSLCAGWSVRDVAAHVIDYDIAGWQKTIRRLLSASFSLDQANAGGGIANAHLTPDEIRELLAQHLSPRGLTAVFGGRVGLLDALVHHQDIRRALDLPRTIPPARLIPALNFARVAFAAGIPRRIRGLHLVATDLGWTAGRGPVVEGSGEALLMGMAGRQHAIAELHGPGAGILARRCAPPPTLTD</sequence>
<dbReference type="InterPro" id="IPR024344">
    <property type="entry name" value="MDMPI_metal-binding"/>
</dbReference>
<accession>A0ABN2LDZ6</accession>
<gene>
    <name evidence="2" type="ORF">GCM10009811_08310</name>
</gene>
<dbReference type="InterPro" id="IPR017517">
    <property type="entry name" value="Maleyloyr_isom"/>
</dbReference>
<dbReference type="SUPFAM" id="SSF109854">
    <property type="entry name" value="DinB/YfiT-like putative metalloenzymes"/>
    <property type="match status" value="1"/>
</dbReference>
<name>A0ABN2LDZ6_9MICO</name>
<protein>
    <submittedName>
        <fullName evidence="2">Maleylpyruvate isomerase family mycothiol-dependent enzyme</fullName>
    </submittedName>
</protein>
<dbReference type="GO" id="GO:0016853">
    <property type="term" value="F:isomerase activity"/>
    <property type="evidence" value="ECO:0007669"/>
    <property type="project" value="UniProtKB-KW"/>
</dbReference>